<evidence type="ECO:0000256" key="5">
    <source>
        <dbReference type="ARBA" id="ARBA00023125"/>
    </source>
</evidence>
<dbReference type="Gene3D" id="3.30.730.10">
    <property type="entry name" value="AP2/ERF domain"/>
    <property type="match status" value="1"/>
</dbReference>
<reference evidence="13 14" key="1">
    <citation type="submission" date="2020-02" db="EMBL/GenBank/DDBJ databases">
        <authorList>
            <person name="Ma Q."/>
            <person name="Huang Y."/>
            <person name="Song X."/>
            <person name="Pei D."/>
        </authorList>
    </citation>
    <scope>NUCLEOTIDE SEQUENCE [LARGE SCALE GENOMIC DNA]</scope>
    <source>
        <strain evidence="13">Sxm20200214</strain>
        <tissue evidence="13">Leaf</tissue>
    </source>
</reference>
<dbReference type="PROSITE" id="PS51257">
    <property type="entry name" value="PROKAR_LIPOPROTEIN"/>
    <property type="match status" value="1"/>
</dbReference>
<comment type="subcellular location">
    <subcellularLocation>
        <location evidence="1">Nucleus</location>
    </subcellularLocation>
</comment>
<dbReference type="Proteomes" id="UP000886595">
    <property type="component" value="Unassembled WGS sequence"/>
</dbReference>
<evidence type="ECO:0000256" key="8">
    <source>
        <dbReference type="ARBA" id="ARBA00023242"/>
    </source>
</evidence>
<dbReference type="PANTHER" id="PTHR47934:SF6">
    <property type="entry name" value="MITOCHONDRIAL GROUP I INTRON SPLICING FACTOR CCM1-RELATED"/>
    <property type="match status" value="1"/>
</dbReference>
<dbReference type="GO" id="GO:0003677">
    <property type="term" value="F:DNA binding"/>
    <property type="evidence" value="ECO:0007669"/>
    <property type="project" value="UniProtKB-KW"/>
</dbReference>
<dbReference type="GO" id="GO:0003729">
    <property type="term" value="F:mRNA binding"/>
    <property type="evidence" value="ECO:0007669"/>
    <property type="project" value="TreeGrafter"/>
</dbReference>
<evidence type="ECO:0000256" key="6">
    <source>
        <dbReference type="ARBA" id="ARBA00023159"/>
    </source>
</evidence>
<feature type="domain" description="AP2/ERF" evidence="12">
    <location>
        <begin position="365"/>
        <end position="431"/>
    </location>
</feature>
<feature type="repeat" description="PPR" evidence="10">
    <location>
        <begin position="44"/>
        <end position="78"/>
    </location>
</feature>
<dbReference type="Pfam" id="PF01535">
    <property type="entry name" value="PPR"/>
    <property type="match status" value="2"/>
</dbReference>
<proteinExistence type="inferred from homology"/>
<dbReference type="Pfam" id="PF00847">
    <property type="entry name" value="AP2"/>
    <property type="match status" value="1"/>
</dbReference>
<dbReference type="Gene3D" id="1.25.40.10">
    <property type="entry name" value="Tetratricopeptide repeat domain"/>
    <property type="match status" value="3"/>
</dbReference>
<keyword evidence="3" id="KW-0677">Repeat</keyword>
<comment type="similarity">
    <text evidence="2">Belongs to the PPR family. P subfamily.</text>
</comment>
<evidence type="ECO:0000256" key="4">
    <source>
        <dbReference type="ARBA" id="ARBA00023015"/>
    </source>
</evidence>
<comment type="caution">
    <text evidence="13">The sequence shown here is derived from an EMBL/GenBank/DDBJ whole genome shotgun (WGS) entry which is preliminary data.</text>
</comment>
<dbReference type="EMBL" id="JAAMPC010000010">
    <property type="protein sequence ID" value="KAG2290651.1"/>
    <property type="molecule type" value="Genomic_DNA"/>
</dbReference>
<keyword evidence="4" id="KW-0805">Transcription regulation</keyword>
<dbReference type="GO" id="GO:0005739">
    <property type="term" value="C:mitochondrion"/>
    <property type="evidence" value="ECO:0007669"/>
    <property type="project" value="TreeGrafter"/>
</dbReference>
<keyword evidence="14" id="KW-1185">Reference proteome</keyword>
<dbReference type="InterPro" id="IPR051114">
    <property type="entry name" value="Mito_RNA_Proc_CCM1"/>
</dbReference>
<feature type="repeat" description="PPR" evidence="10">
    <location>
        <begin position="79"/>
        <end position="113"/>
    </location>
</feature>
<dbReference type="GO" id="GO:0005634">
    <property type="term" value="C:nucleus"/>
    <property type="evidence" value="ECO:0007669"/>
    <property type="project" value="UniProtKB-SubCell"/>
</dbReference>
<protein>
    <recommendedName>
        <fullName evidence="12">AP2/ERF domain-containing protein</fullName>
    </recommendedName>
</protein>
<feature type="region of interest" description="Disordered" evidence="11">
    <location>
        <begin position="529"/>
        <end position="548"/>
    </location>
</feature>
<evidence type="ECO:0000256" key="9">
    <source>
        <dbReference type="ARBA" id="ARBA00037973"/>
    </source>
</evidence>
<dbReference type="AlphaFoldDB" id="A0A8X7RLW2"/>
<dbReference type="GO" id="GO:0003700">
    <property type="term" value="F:DNA-binding transcription factor activity"/>
    <property type="evidence" value="ECO:0007669"/>
    <property type="project" value="InterPro"/>
</dbReference>
<sequence>MEQDGVKPNVVSVCTLLAACSRSGKKVNVETVLSAAEARGIKLNTAAYNSAIGSFINGAELEKAVALYRTMSRKNVKADAVTFTVLISGSCRMSKYSEAVSYLKDMEELGVPMTKEGQVTEAEYIFKQMKMDGCKPDVVAYTSMLHAYNASEKWEKACELFLEMEANGVEPDSIACSALMRAFNKGGQPSNVFILMDLMREKEVPFTGAVFFEIFSACNTLQEWKRAIDLIQMMEPYLPSLSIGLTNQMLHLFGKSGKVEAMMKLFYKIIASGVEINLKTYSVLLEHLLAVGNWRKYIEWRLMASSDQGPKTEAGGGGESSETVAASDEMLLYRGFKKAKKERGCTAKERISKMPPCTAGKRSSIYRGVTRHRWTGRYEAHLWDKTTWNQNQNKKGKQVYLGAYDDEEAAARAYDLAALKYWGPGTLINFPVTDYSRDLEEMQNLSREEYLASLRRKSSGFSRGIAKYRGLQSRWDASASRMPGPEYFSNMHYGAGDERGTEGDFLGNFCLERKIDLTGYIKWWGVNKPRQPESSSSKASEDAKVEDAGTELKTLEHTSQATEPFKAPNLGGVLQRKEKQISSSALSILSASPAYKSLEEKVLKIQESSSSVRENDENVNRNIINMEKSHGKEIEKPVVSLGSGGGGVPSGALSLQKSMYPLTSLLTSPLLTNYNALDPLGDPILWTQFLPPGSSHTSEVTKTETSCSTYSYLPQEK</sequence>
<evidence type="ECO:0000256" key="2">
    <source>
        <dbReference type="ARBA" id="ARBA00007626"/>
    </source>
</evidence>
<comment type="similarity">
    <text evidence="9">Belongs to the AP2/ERF transcription factor family. AP2 subfamily.</text>
</comment>
<dbReference type="NCBIfam" id="TIGR00756">
    <property type="entry name" value="PPR"/>
    <property type="match status" value="4"/>
</dbReference>
<evidence type="ECO:0000259" key="12">
    <source>
        <dbReference type="PROSITE" id="PS51032"/>
    </source>
</evidence>
<dbReference type="PANTHER" id="PTHR47934">
    <property type="entry name" value="PENTATRICOPEPTIDE REPEAT-CONTAINING PROTEIN PET309, MITOCHONDRIAL"/>
    <property type="match status" value="1"/>
</dbReference>
<dbReference type="PROSITE" id="PS51375">
    <property type="entry name" value="PPR"/>
    <property type="match status" value="3"/>
</dbReference>
<evidence type="ECO:0000256" key="1">
    <source>
        <dbReference type="ARBA" id="ARBA00004123"/>
    </source>
</evidence>
<keyword evidence="6" id="KW-0010">Activator</keyword>
<dbReference type="SUPFAM" id="SSF54171">
    <property type="entry name" value="DNA-binding domain"/>
    <property type="match status" value="1"/>
</dbReference>
<feature type="repeat" description="PPR" evidence="10">
    <location>
        <begin position="137"/>
        <end position="171"/>
    </location>
</feature>
<evidence type="ECO:0000313" key="14">
    <source>
        <dbReference type="Proteomes" id="UP000886595"/>
    </source>
</evidence>
<organism evidence="13 14">
    <name type="scientific">Brassica carinata</name>
    <name type="common">Ethiopian mustard</name>
    <name type="synonym">Abyssinian cabbage</name>
    <dbReference type="NCBI Taxonomy" id="52824"/>
    <lineage>
        <taxon>Eukaryota</taxon>
        <taxon>Viridiplantae</taxon>
        <taxon>Streptophyta</taxon>
        <taxon>Embryophyta</taxon>
        <taxon>Tracheophyta</taxon>
        <taxon>Spermatophyta</taxon>
        <taxon>Magnoliopsida</taxon>
        <taxon>eudicotyledons</taxon>
        <taxon>Gunneridae</taxon>
        <taxon>Pentapetalae</taxon>
        <taxon>rosids</taxon>
        <taxon>malvids</taxon>
        <taxon>Brassicales</taxon>
        <taxon>Brassicaceae</taxon>
        <taxon>Brassiceae</taxon>
        <taxon>Brassica</taxon>
    </lineage>
</organism>
<accession>A0A8X7RLW2</accession>
<dbReference type="GO" id="GO:0007005">
    <property type="term" value="P:mitochondrion organization"/>
    <property type="evidence" value="ECO:0007669"/>
    <property type="project" value="TreeGrafter"/>
</dbReference>
<keyword evidence="8" id="KW-0539">Nucleus</keyword>
<dbReference type="InterPro" id="IPR036955">
    <property type="entry name" value="AP2/ERF_dom_sf"/>
</dbReference>
<evidence type="ECO:0000256" key="3">
    <source>
        <dbReference type="ARBA" id="ARBA00022737"/>
    </source>
</evidence>
<dbReference type="FunFam" id="3.30.730.10:FF:000004">
    <property type="entry name" value="AP2-like ethylene-responsive transcription factor"/>
    <property type="match status" value="1"/>
</dbReference>
<dbReference type="SMART" id="SM00380">
    <property type="entry name" value="AP2"/>
    <property type="match status" value="1"/>
</dbReference>
<name>A0A8X7RLW2_BRACI</name>
<dbReference type="InterPro" id="IPR016177">
    <property type="entry name" value="DNA-bd_dom_sf"/>
</dbReference>
<evidence type="ECO:0000256" key="10">
    <source>
        <dbReference type="PROSITE-ProRule" id="PRU00708"/>
    </source>
</evidence>
<dbReference type="InterPro" id="IPR001471">
    <property type="entry name" value="AP2/ERF_dom"/>
</dbReference>
<keyword evidence="5" id="KW-0238">DNA-binding</keyword>
<keyword evidence="7" id="KW-0804">Transcription</keyword>
<evidence type="ECO:0000256" key="7">
    <source>
        <dbReference type="ARBA" id="ARBA00023163"/>
    </source>
</evidence>
<dbReference type="Pfam" id="PF13041">
    <property type="entry name" value="PPR_2"/>
    <property type="match status" value="2"/>
</dbReference>
<dbReference type="PROSITE" id="PS51032">
    <property type="entry name" value="AP2_ERF"/>
    <property type="match status" value="1"/>
</dbReference>
<dbReference type="OrthoDB" id="207175at2759"/>
<dbReference type="InterPro" id="IPR011990">
    <property type="entry name" value="TPR-like_helical_dom_sf"/>
</dbReference>
<dbReference type="InterPro" id="IPR002885">
    <property type="entry name" value="PPR_rpt"/>
</dbReference>
<evidence type="ECO:0000256" key="11">
    <source>
        <dbReference type="SAM" id="MobiDB-lite"/>
    </source>
</evidence>
<dbReference type="GO" id="GO:0006396">
    <property type="term" value="P:RNA processing"/>
    <property type="evidence" value="ECO:0007669"/>
    <property type="project" value="TreeGrafter"/>
</dbReference>
<evidence type="ECO:0000313" key="13">
    <source>
        <dbReference type="EMBL" id="KAG2290651.1"/>
    </source>
</evidence>
<gene>
    <name evidence="13" type="ORF">Bca52824_050255</name>
</gene>